<organism evidence="5 6">
    <name type="scientific">Komagataella pastoris</name>
    <name type="common">Yeast</name>
    <name type="synonym">Pichia pastoris</name>
    <dbReference type="NCBI Taxonomy" id="4922"/>
    <lineage>
        <taxon>Eukaryota</taxon>
        <taxon>Fungi</taxon>
        <taxon>Dikarya</taxon>
        <taxon>Ascomycota</taxon>
        <taxon>Saccharomycotina</taxon>
        <taxon>Pichiomycetes</taxon>
        <taxon>Pichiales</taxon>
        <taxon>Pichiaceae</taxon>
        <taxon>Komagataella</taxon>
    </lineage>
</organism>
<dbReference type="PROSITE" id="PS50961">
    <property type="entry name" value="HTH_LA"/>
    <property type="match status" value="1"/>
</dbReference>
<dbReference type="PANTHER" id="PTHR22792:SF132">
    <property type="entry name" value="LA-RELATED PROTEIN 1"/>
    <property type="match status" value="1"/>
</dbReference>
<dbReference type="OrthoDB" id="340227at2759"/>
<accession>A0A1B2J5B9</accession>
<dbReference type="InterPro" id="IPR036388">
    <property type="entry name" value="WH-like_DNA-bd_sf"/>
</dbReference>
<dbReference type="PANTHER" id="PTHR22792">
    <property type="entry name" value="LUPUS LA PROTEIN-RELATED"/>
    <property type="match status" value="1"/>
</dbReference>
<dbReference type="AlphaFoldDB" id="A0A1B2J5B9"/>
<dbReference type="CDD" id="cd07323">
    <property type="entry name" value="LAM"/>
    <property type="match status" value="1"/>
</dbReference>
<evidence type="ECO:0000259" key="4">
    <source>
        <dbReference type="PROSITE" id="PS50961"/>
    </source>
</evidence>
<proteinExistence type="predicted"/>
<feature type="compositionally biased region" description="Basic residues" evidence="3">
    <location>
        <begin position="260"/>
        <end position="272"/>
    </location>
</feature>
<dbReference type="SUPFAM" id="SSF46785">
    <property type="entry name" value="Winged helix' DNA-binding domain"/>
    <property type="match status" value="1"/>
</dbReference>
<protein>
    <submittedName>
        <fullName evidence="5">BA75_01185T0</fullName>
    </submittedName>
</protein>
<evidence type="ECO:0000313" key="5">
    <source>
        <dbReference type="EMBL" id="ANZ73150.1"/>
    </source>
</evidence>
<evidence type="ECO:0000256" key="2">
    <source>
        <dbReference type="PROSITE-ProRule" id="PRU00332"/>
    </source>
</evidence>
<dbReference type="SMART" id="SM00715">
    <property type="entry name" value="LA"/>
    <property type="match status" value="1"/>
</dbReference>
<feature type="region of interest" description="Disordered" evidence="3">
    <location>
        <begin position="229"/>
        <end position="276"/>
    </location>
</feature>
<name>A0A1B2J5B9_PICPA</name>
<gene>
    <name evidence="5" type="ORF">ATY40_BA7501185</name>
</gene>
<dbReference type="GO" id="GO:0005829">
    <property type="term" value="C:cytosol"/>
    <property type="evidence" value="ECO:0007669"/>
    <property type="project" value="TreeGrafter"/>
</dbReference>
<feature type="region of interest" description="Disordered" evidence="3">
    <location>
        <begin position="109"/>
        <end position="211"/>
    </location>
</feature>
<dbReference type="GO" id="GO:0045727">
    <property type="term" value="P:positive regulation of translation"/>
    <property type="evidence" value="ECO:0007669"/>
    <property type="project" value="TreeGrafter"/>
</dbReference>
<feature type="compositionally biased region" description="Low complexity" evidence="3">
    <location>
        <begin position="115"/>
        <end position="124"/>
    </location>
</feature>
<dbReference type="GO" id="GO:0010494">
    <property type="term" value="C:cytoplasmic stress granule"/>
    <property type="evidence" value="ECO:0007669"/>
    <property type="project" value="TreeGrafter"/>
</dbReference>
<dbReference type="InterPro" id="IPR036390">
    <property type="entry name" value="WH_DNA-bd_sf"/>
</dbReference>
<evidence type="ECO:0000256" key="1">
    <source>
        <dbReference type="ARBA" id="ARBA00022884"/>
    </source>
</evidence>
<dbReference type="InterPro" id="IPR006630">
    <property type="entry name" value="La_HTH"/>
</dbReference>
<feature type="domain" description="HTH La-type RNA-binding" evidence="4">
    <location>
        <begin position="335"/>
        <end position="429"/>
    </location>
</feature>
<dbReference type="Gene3D" id="1.10.10.10">
    <property type="entry name" value="Winged helix-like DNA-binding domain superfamily/Winged helix DNA-binding domain"/>
    <property type="match status" value="1"/>
</dbReference>
<dbReference type="Proteomes" id="UP000094565">
    <property type="component" value="Chromosome 1"/>
</dbReference>
<reference evidence="5 6" key="1">
    <citation type="submission" date="2016-02" db="EMBL/GenBank/DDBJ databases">
        <title>Comparative genomic and transcriptomic foundation for Pichia pastoris.</title>
        <authorList>
            <person name="Love K.R."/>
            <person name="Shah K.A."/>
            <person name="Whittaker C.A."/>
            <person name="Wu J."/>
            <person name="Bartlett M.C."/>
            <person name="Ma D."/>
            <person name="Leeson R.L."/>
            <person name="Priest M."/>
            <person name="Young S.K."/>
            <person name="Love J.C."/>
        </authorList>
    </citation>
    <scope>NUCLEOTIDE SEQUENCE [LARGE SCALE GENOMIC DNA]</scope>
    <source>
        <strain evidence="5 6">ATCC 28485</strain>
    </source>
</reference>
<evidence type="ECO:0000256" key="3">
    <source>
        <dbReference type="SAM" id="MobiDB-lite"/>
    </source>
</evidence>
<feature type="region of interest" description="Disordered" evidence="3">
    <location>
        <begin position="23"/>
        <end position="79"/>
    </location>
</feature>
<keyword evidence="6" id="KW-1185">Reference proteome</keyword>
<dbReference type="InterPro" id="IPR045180">
    <property type="entry name" value="La_dom_prot"/>
</dbReference>
<sequence length="460" mass="51463">MSYAIAAANGSTKEATEIEISTELAKTTIVDSPVESAGDEDKTPSPKSEKNSKPKDKSTKQEDAEIEAEKIKKSLAPAPLPVVNAWGSSIPSAAIDEIVKTKDDILTAASRENSKSSSKPAAAKQGKEKWVPFKAAVVLPAAPKSVSSKSQKKNKKKVKDQSNKQNRKKTPTKQQQHQQQAHIKDSDENNKKLDKKQPNGTSTEPAVAPIATPIEFNEQQTATTKVIPPQAPQQDSLDQVEQPIPTTDDHQHEQSQQNLHAHHNHQNNHKPYRQFNNGYRKYQGRQQYNNNNGVFIPFNNRQQHPQGFHGFISAYSPNAFHPRPFQPIYPQQAAAFAAQDPLPSLTYQLDYYFSLENLVKDIYLRKQMNSQGFIPLTVIFNFFRVNALSSGNYHLVVDALKYCMNIESRGSDNGIKIRALNDWEKWVLPFSQREESGKDESVPELVSEIIQTEVETSPST</sequence>
<evidence type="ECO:0000313" key="6">
    <source>
        <dbReference type="Proteomes" id="UP000094565"/>
    </source>
</evidence>
<dbReference type="Pfam" id="PF05383">
    <property type="entry name" value="La"/>
    <property type="match status" value="1"/>
</dbReference>
<dbReference type="EMBL" id="CP014584">
    <property type="protein sequence ID" value="ANZ73150.1"/>
    <property type="molecule type" value="Genomic_DNA"/>
</dbReference>
<keyword evidence="1 2" id="KW-0694">RNA-binding</keyword>
<dbReference type="GO" id="GO:0003723">
    <property type="term" value="F:RNA binding"/>
    <property type="evidence" value="ECO:0007669"/>
    <property type="project" value="UniProtKB-UniRule"/>
</dbReference>
<feature type="compositionally biased region" description="Basic and acidic residues" evidence="3">
    <location>
        <begin position="182"/>
        <end position="197"/>
    </location>
</feature>
<feature type="compositionally biased region" description="Basic and acidic residues" evidence="3">
    <location>
        <begin position="39"/>
        <end position="72"/>
    </location>
</feature>